<organism evidence="1 2">
    <name type="scientific">Fusarium solani subsp. cucurbitae</name>
    <name type="common">Neocosmosporum cucurbitae</name>
    <dbReference type="NCBI Taxonomy" id="2747967"/>
    <lineage>
        <taxon>Eukaryota</taxon>
        <taxon>Fungi</taxon>
        <taxon>Dikarya</taxon>
        <taxon>Ascomycota</taxon>
        <taxon>Pezizomycotina</taxon>
        <taxon>Sordariomycetes</taxon>
        <taxon>Hypocreomycetidae</taxon>
        <taxon>Hypocreales</taxon>
        <taxon>Nectriaceae</taxon>
        <taxon>Fusarium</taxon>
        <taxon>Fusarium solani species complex</taxon>
    </lineage>
</organism>
<dbReference type="EMBL" id="CP090031">
    <property type="protein sequence ID" value="UPK91312.1"/>
    <property type="molecule type" value="Genomic_DNA"/>
</dbReference>
<protein>
    <submittedName>
        <fullName evidence="1">Uncharacterized protein</fullName>
    </submittedName>
</protein>
<evidence type="ECO:0000313" key="2">
    <source>
        <dbReference type="Proteomes" id="UP000830768"/>
    </source>
</evidence>
<proteinExistence type="predicted"/>
<keyword evidence="2" id="KW-1185">Reference proteome</keyword>
<sequence>MSMHGLDEGDPGTASARFRSIRQWRSHTAASLMHGLGRCSLTTSSTTFPPAYTHTFSTDCVFFSCVARSFPAAQSDSLPCPHSHPRLSLVSTRKSKSSHLPRHTTRRAALSLAAGVIHPSHPSACLALPPPRSRPRLSSIHTPTMQHYRNDHYESEPLDSQNYYESSPRHPNQPQNHYSPPSPTPYYDAPSPVRANHPSSHPDSAFNRMQPVQDNYSQGRSASPYSGGSGGYDSPRRPSPSHHDQGYYNQGSGAAAAGAGAGYMGYAHPNANTTPGADNFGQSASGGMAGIAWDVADRNPRNSGMDAMERTGLPPPPSRSQQNPYDSNGGYYDPSYDNGAHGPSQSSLAGLAPGGPPGSGSTSHFNGSDPYVNNPYPPGGYYANSSRGSANLGVVNPHEIVDDGDDGLTYGKSQRNSMLSLSHSDRGKKIPAASAAAVGGGAAAAGLMGNRGGGGGGGGGYEMNAGHEKPSDWLENENKRGKKWKWIIIIGVFLVIVGAIVGGVVGGVVNNGNHESKSGSSSGGGKGQSAEEDEKKNGDLGKSSAEIQKLLNNPDLHRVFPGIDYTPLNSQYPDCMHNPPSQNNITRDVAVLGQLTNKIRLYGTDCNQTQMLLHAIDRLELTDTKVWLGVWLDKNETTNDRQLDQMWDILDEYGEKPFEGIIIANEILFREEMTITSLAKILDDTRTELKKKNINLPVATSDLGDDWTDELAQDSDYIMANIHPFFAGVTAEEAAAWTYNFWEVRDGPYWKSDKQKNIISETGWPSAGGKTCGQATTCTEGSVAGIDELNTFMDNWVCQALKNGTNYFWFEAFDEPWKVKFNEKGKEWEDKWGLMTVNRELKDGVKIPDCGGKTIKDYKDFA</sequence>
<dbReference type="Proteomes" id="UP000830768">
    <property type="component" value="Chromosome 2"/>
</dbReference>
<reference evidence="1" key="1">
    <citation type="submission" date="2021-11" db="EMBL/GenBank/DDBJ databases">
        <title>Fusarium solani-melongenae Genome sequencing and assembly.</title>
        <authorList>
            <person name="Xie S."/>
            <person name="Huang L."/>
            <person name="Zhang X."/>
        </authorList>
    </citation>
    <scope>NUCLEOTIDE SEQUENCE</scope>
    <source>
        <strain evidence="1">CRI 24-3</strain>
    </source>
</reference>
<name>A0ACD3YQW1_FUSSC</name>
<evidence type="ECO:0000313" key="1">
    <source>
        <dbReference type="EMBL" id="UPK91312.1"/>
    </source>
</evidence>
<accession>A0ACD3YQW1</accession>
<gene>
    <name evidence="1" type="ORF">LCI18_002247</name>
</gene>